<sequence>MIAVQRDYTLEDKEHNHAHIEVKVCGTIEVDITETQTHLTTDLDHVAFEKVGNKIKVIGIQEDDKTNETKEWQLILSPEDAKQLHHDVDDITEDYENLMNDL</sequence>
<evidence type="ECO:0000313" key="2">
    <source>
        <dbReference type="Proteomes" id="UP001199044"/>
    </source>
</evidence>
<dbReference type="RefSeq" id="WP_068713020.1">
    <property type="nucleotide sequence ID" value="NZ_AP014635.1"/>
</dbReference>
<proteinExistence type="predicted"/>
<name>A0ABS7YTM7_9VIBR</name>
<gene>
    <name evidence="1" type="ORF">LDJ79_19075</name>
</gene>
<organism evidence="1 2">
    <name type="scientific">Vibrio tritonius</name>
    <dbReference type="NCBI Taxonomy" id="1435069"/>
    <lineage>
        <taxon>Bacteria</taxon>
        <taxon>Pseudomonadati</taxon>
        <taxon>Pseudomonadota</taxon>
        <taxon>Gammaproteobacteria</taxon>
        <taxon>Vibrionales</taxon>
        <taxon>Vibrionaceae</taxon>
        <taxon>Vibrio</taxon>
    </lineage>
</organism>
<evidence type="ECO:0000313" key="1">
    <source>
        <dbReference type="EMBL" id="MCA2018231.1"/>
    </source>
</evidence>
<comment type="caution">
    <text evidence="1">The sequence shown here is derived from an EMBL/GenBank/DDBJ whole genome shotgun (WGS) entry which is preliminary data.</text>
</comment>
<dbReference type="EMBL" id="JAIWIU010000158">
    <property type="protein sequence ID" value="MCA2018231.1"/>
    <property type="molecule type" value="Genomic_DNA"/>
</dbReference>
<dbReference type="Proteomes" id="UP001199044">
    <property type="component" value="Unassembled WGS sequence"/>
</dbReference>
<reference evidence="2" key="1">
    <citation type="submission" date="2023-07" db="EMBL/GenBank/DDBJ databases">
        <title>Molecular identification of indigenous halophilic bacteria isolated from red sea cost, biodegradation of synthetic dyes and assessment of degraded metabolite toxicity.</title>
        <authorList>
            <person name="Chaieb K."/>
            <person name="Altayb H.N."/>
        </authorList>
    </citation>
    <scope>NUCLEOTIDE SEQUENCE [LARGE SCALE GENOMIC DNA]</scope>
    <source>
        <strain evidence="2">K20</strain>
    </source>
</reference>
<keyword evidence="2" id="KW-1185">Reference proteome</keyword>
<protein>
    <submittedName>
        <fullName evidence="1">Uncharacterized protein</fullName>
    </submittedName>
</protein>
<accession>A0ABS7YTM7</accession>